<dbReference type="EMBL" id="JBHTLR010000020">
    <property type="protein sequence ID" value="MFD1217959.1"/>
    <property type="molecule type" value="Genomic_DNA"/>
</dbReference>
<proteinExistence type="predicted"/>
<accession>A0ABW3UC97</accession>
<gene>
    <name evidence="1" type="ORF">ACFQ2X_15245</name>
</gene>
<reference evidence="2" key="1">
    <citation type="journal article" date="2019" name="Int. J. Syst. Evol. Microbiol.">
        <title>The Global Catalogue of Microorganisms (GCM) 10K type strain sequencing project: providing services to taxonomists for standard genome sequencing and annotation.</title>
        <authorList>
            <consortium name="The Broad Institute Genomics Platform"/>
            <consortium name="The Broad Institute Genome Sequencing Center for Infectious Disease"/>
            <person name="Wu L."/>
            <person name="Ma J."/>
        </authorList>
    </citation>
    <scope>NUCLEOTIDE SEQUENCE [LARGE SCALE GENOMIC DNA]</scope>
    <source>
        <strain evidence="2">CCUG 54356</strain>
    </source>
</reference>
<dbReference type="Proteomes" id="UP001597264">
    <property type="component" value="Unassembled WGS sequence"/>
</dbReference>
<comment type="caution">
    <text evidence="1">The sequence shown here is derived from an EMBL/GenBank/DDBJ whole genome shotgun (WGS) entry which is preliminary data.</text>
</comment>
<evidence type="ECO:0008006" key="3">
    <source>
        <dbReference type="Google" id="ProtNLM"/>
    </source>
</evidence>
<keyword evidence="2" id="KW-1185">Reference proteome</keyword>
<evidence type="ECO:0000313" key="1">
    <source>
        <dbReference type="EMBL" id="MFD1217959.1"/>
    </source>
</evidence>
<sequence length="112" mass="12732">MPITTIAKMSTFGWDDFQAISSDEVKVKIEIPDGFVLDSKKSWVGVNINSPAGFHYGEFGLKEFEPPYFEEQNSFLTSKKVSIYSLEFDESWFQVITAISSRSEQIVSLPHK</sequence>
<evidence type="ECO:0000313" key="2">
    <source>
        <dbReference type="Proteomes" id="UP001597264"/>
    </source>
</evidence>
<protein>
    <recommendedName>
        <fullName evidence="3">Integron-associated effector binding protein domain-containing protein</fullName>
    </recommendedName>
</protein>
<name>A0ABW3UC97_9GAMM</name>
<dbReference type="RefSeq" id="WP_230435969.1">
    <property type="nucleotide sequence ID" value="NZ_CP087715.1"/>
</dbReference>
<organism evidence="1 2">
    <name type="scientific">Microbulbifer celer</name>
    <dbReference type="NCBI Taxonomy" id="435905"/>
    <lineage>
        <taxon>Bacteria</taxon>
        <taxon>Pseudomonadati</taxon>
        <taxon>Pseudomonadota</taxon>
        <taxon>Gammaproteobacteria</taxon>
        <taxon>Cellvibrionales</taxon>
        <taxon>Microbulbiferaceae</taxon>
        <taxon>Microbulbifer</taxon>
    </lineage>
</organism>